<comment type="caution">
    <text evidence="1">The sequence shown here is derived from an EMBL/GenBank/DDBJ whole genome shotgun (WGS) entry which is preliminary data.</text>
</comment>
<gene>
    <name evidence="1" type="ORF">EB1_23900</name>
</gene>
<reference evidence="1 2" key="1">
    <citation type="submission" date="2019-07" db="EMBL/GenBank/DDBJ databases">
        <title>Whole genome shotgun sequence of Empedobacter brevis NBRC 14943.</title>
        <authorList>
            <person name="Hosoyama A."/>
            <person name="Uohara A."/>
            <person name="Ohji S."/>
            <person name="Ichikawa N."/>
        </authorList>
    </citation>
    <scope>NUCLEOTIDE SEQUENCE [LARGE SCALE GENOMIC DNA]</scope>
    <source>
        <strain evidence="1 2">NBRC 14943</strain>
    </source>
</reference>
<evidence type="ECO:0000313" key="2">
    <source>
        <dbReference type="Proteomes" id="UP000321245"/>
    </source>
</evidence>
<dbReference type="STRING" id="1218108.GCA_000382425_03335"/>
<organism evidence="1 2">
    <name type="scientific">Empedobacter brevis NBRC 14943 = ATCC 43319</name>
    <dbReference type="NCBI Taxonomy" id="1218108"/>
    <lineage>
        <taxon>Bacteria</taxon>
        <taxon>Pseudomonadati</taxon>
        <taxon>Bacteroidota</taxon>
        <taxon>Flavobacteriia</taxon>
        <taxon>Flavobacteriales</taxon>
        <taxon>Weeksellaceae</taxon>
        <taxon>Empedobacter</taxon>
    </lineage>
</organism>
<dbReference type="EMBL" id="BJXC01000017">
    <property type="protein sequence ID" value="GEM52600.1"/>
    <property type="molecule type" value="Genomic_DNA"/>
</dbReference>
<dbReference type="Proteomes" id="UP000321245">
    <property type="component" value="Unassembled WGS sequence"/>
</dbReference>
<name>A0A511NIF9_9FLAO</name>
<dbReference type="InterPro" id="IPR024363">
    <property type="entry name" value="DUF3853"/>
</dbReference>
<proteinExistence type="predicted"/>
<dbReference type="Pfam" id="PF12964">
    <property type="entry name" value="DUF3853"/>
    <property type="match status" value="1"/>
</dbReference>
<protein>
    <submittedName>
        <fullName evidence="1">Uncharacterized protein</fullName>
    </submittedName>
</protein>
<sequence length="124" mass="14513">MFKNILFSFFHLSPLKIYTNFDLNKSYKMNKLELLKKPLWQMTGEEFLHLQNNNQGNLEESQISKSTELIYGYAGIMALMNCGRSKAQKMLLDGDFGDAVIQSKRKIIIDKERALHNLRLKQRK</sequence>
<dbReference type="OrthoDB" id="1151565at2"/>
<keyword evidence="2" id="KW-1185">Reference proteome</keyword>
<dbReference type="AlphaFoldDB" id="A0A511NIF9"/>
<accession>A0A511NIF9</accession>
<evidence type="ECO:0000313" key="1">
    <source>
        <dbReference type="EMBL" id="GEM52600.1"/>
    </source>
</evidence>